<dbReference type="Gene3D" id="2.30.30.530">
    <property type="entry name" value="Calcium binding protein CcbP, beta-barrel domain"/>
    <property type="match status" value="1"/>
</dbReference>
<dbReference type="Proteomes" id="UP000178264">
    <property type="component" value="Unassembled WGS sequence"/>
</dbReference>
<comment type="caution">
    <text evidence="1">The sequence shown here is derived from an EMBL/GenBank/DDBJ whole genome shotgun (WGS) entry which is preliminary data.</text>
</comment>
<dbReference type="Pfam" id="PF11535">
    <property type="entry name" value="Calci_bind_CcbP"/>
    <property type="match status" value="1"/>
</dbReference>
<dbReference type="InterPro" id="IPR020994">
    <property type="entry name" value="Uncharacterised_Ca-bd_CcbP"/>
</dbReference>
<evidence type="ECO:0000313" key="2">
    <source>
        <dbReference type="Proteomes" id="UP000178264"/>
    </source>
</evidence>
<dbReference type="EMBL" id="MGER01000049">
    <property type="protein sequence ID" value="OGL87845.1"/>
    <property type="molecule type" value="Genomic_DNA"/>
</dbReference>
<accession>A0A1F7VBK5</accession>
<organism evidence="1 2">
    <name type="scientific">Candidatus Uhrbacteria bacterium RIFCSPLOWO2_02_FULL_49_11</name>
    <dbReference type="NCBI Taxonomy" id="1802409"/>
    <lineage>
        <taxon>Bacteria</taxon>
        <taxon>Candidatus Uhriibacteriota</taxon>
    </lineage>
</organism>
<proteinExistence type="predicted"/>
<dbReference type="InterPro" id="IPR043067">
    <property type="entry name" value="CcbP_b-brl"/>
</dbReference>
<sequence length="124" mass="14654">MSYETNKEDKVRERRINYSIVVDAYGPEERSMSWYYYLHDSMKFPFRATCVKSKPVSPLTQGETVEVIGMPPEESCQNDMLVTIKFADRTMAVPLSQLEPVKPDKDTKQVVEDWHYWVRMGYRF</sequence>
<reference evidence="1 2" key="1">
    <citation type="journal article" date="2016" name="Nat. Commun.">
        <title>Thousands of microbial genomes shed light on interconnected biogeochemical processes in an aquifer system.</title>
        <authorList>
            <person name="Anantharaman K."/>
            <person name="Brown C.T."/>
            <person name="Hug L.A."/>
            <person name="Sharon I."/>
            <person name="Castelle C.J."/>
            <person name="Probst A.J."/>
            <person name="Thomas B.C."/>
            <person name="Singh A."/>
            <person name="Wilkins M.J."/>
            <person name="Karaoz U."/>
            <person name="Brodie E.L."/>
            <person name="Williams K.H."/>
            <person name="Hubbard S.S."/>
            <person name="Banfield J.F."/>
        </authorList>
    </citation>
    <scope>NUCLEOTIDE SEQUENCE [LARGE SCALE GENOMIC DNA]</scope>
</reference>
<dbReference type="Gene3D" id="6.10.140.400">
    <property type="match status" value="1"/>
</dbReference>
<dbReference type="AlphaFoldDB" id="A0A1F7VBK5"/>
<protein>
    <submittedName>
        <fullName evidence="1">Calcium-binding protein</fullName>
    </submittedName>
</protein>
<name>A0A1F7VBK5_9BACT</name>
<evidence type="ECO:0000313" key="1">
    <source>
        <dbReference type="EMBL" id="OGL87845.1"/>
    </source>
</evidence>
<gene>
    <name evidence="1" type="ORF">A3I42_03170</name>
</gene>